<feature type="chain" id="PRO_5012916524" description="glucan endo-1,3-beta-D-glucosidase" evidence="16">
    <location>
        <begin position="26"/>
        <end position="495"/>
    </location>
</feature>
<keyword evidence="5" id="KW-1003">Cell membrane</keyword>
<evidence type="ECO:0000256" key="1">
    <source>
        <dbReference type="ARBA" id="ARBA00000382"/>
    </source>
</evidence>
<dbReference type="Pfam" id="PF00332">
    <property type="entry name" value="Glyco_hydro_17"/>
    <property type="match status" value="1"/>
</dbReference>
<dbReference type="InterPro" id="IPR000490">
    <property type="entry name" value="Glyco_hydro_17"/>
</dbReference>
<protein>
    <recommendedName>
        <fullName evidence="4">glucan endo-1,3-beta-D-glucosidase</fullName>
        <ecNumber evidence="4">3.2.1.39</ecNumber>
    </recommendedName>
</protein>
<evidence type="ECO:0000256" key="11">
    <source>
        <dbReference type="ARBA" id="ARBA00023157"/>
    </source>
</evidence>
<dbReference type="InParanoid" id="A0A200PYR1"/>
<reference evidence="18 19" key="1">
    <citation type="journal article" date="2017" name="Mol. Plant">
        <title>The Genome of Medicinal Plant Macleaya cordata Provides New Insights into Benzylisoquinoline Alkaloids Metabolism.</title>
        <authorList>
            <person name="Liu X."/>
            <person name="Liu Y."/>
            <person name="Huang P."/>
            <person name="Ma Y."/>
            <person name="Qing Z."/>
            <person name="Tang Q."/>
            <person name="Cao H."/>
            <person name="Cheng P."/>
            <person name="Zheng Y."/>
            <person name="Yuan Z."/>
            <person name="Zhou Y."/>
            <person name="Liu J."/>
            <person name="Tang Z."/>
            <person name="Zhuo Y."/>
            <person name="Zhang Y."/>
            <person name="Yu L."/>
            <person name="Huang J."/>
            <person name="Yang P."/>
            <person name="Peng Q."/>
            <person name="Zhang J."/>
            <person name="Jiang W."/>
            <person name="Zhang Z."/>
            <person name="Lin K."/>
            <person name="Ro D.K."/>
            <person name="Chen X."/>
            <person name="Xiong X."/>
            <person name="Shang Y."/>
            <person name="Huang S."/>
            <person name="Zeng J."/>
        </authorList>
    </citation>
    <scope>NUCLEOTIDE SEQUENCE [LARGE SCALE GENOMIC DNA]</scope>
    <source>
        <strain evidence="19">cv. BLH2017</strain>
        <tissue evidence="18">Root</tissue>
    </source>
</reference>
<evidence type="ECO:0000256" key="6">
    <source>
        <dbReference type="ARBA" id="ARBA00022622"/>
    </source>
</evidence>
<accession>A0A200PYR1</accession>
<evidence type="ECO:0000256" key="15">
    <source>
        <dbReference type="RuleBase" id="RU004335"/>
    </source>
</evidence>
<dbReference type="EMBL" id="MVGT01003733">
    <property type="protein sequence ID" value="OVA03316.1"/>
    <property type="molecule type" value="Genomic_DNA"/>
</dbReference>
<keyword evidence="9" id="KW-0611">Plant defense</keyword>
<gene>
    <name evidence="18" type="ORF">BVC80_8601g7</name>
</gene>
<dbReference type="InterPro" id="IPR017853">
    <property type="entry name" value="GH"/>
</dbReference>
<dbReference type="GO" id="GO:0006952">
    <property type="term" value="P:defense response"/>
    <property type="evidence" value="ECO:0007669"/>
    <property type="project" value="UniProtKB-KW"/>
</dbReference>
<keyword evidence="14" id="KW-0326">Glycosidase</keyword>
<evidence type="ECO:0000256" key="13">
    <source>
        <dbReference type="ARBA" id="ARBA00023288"/>
    </source>
</evidence>
<evidence type="ECO:0000256" key="10">
    <source>
        <dbReference type="ARBA" id="ARBA00023136"/>
    </source>
</evidence>
<keyword evidence="7 16" id="KW-0732">Signal</keyword>
<evidence type="ECO:0000256" key="4">
    <source>
        <dbReference type="ARBA" id="ARBA00012780"/>
    </source>
</evidence>
<dbReference type="GO" id="GO:0042973">
    <property type="term" value="F:glucan endo-1,3-beta-D-glucosidase activity"/>
    <property type="evidence" value="ECO:0007669"/>
    <property type="project" value="UniProtKB-EC"/>
</dbReference>
<evidence type="ECO:0000256" key="9">
    <source>
        <dbReference type="ARBA" id="ARBA00022821"/>
    </source>
</evidence>
<evidence type="ECO:0000256" key="5">
    <source>
        <dbReference type="ARBA" id="ARBA00022475"/>
    </source>
</evidence>
<dbReference type="FunCoup" id="A0A200PYR1">
    <property type="interactions" value="32"/>
</dbReference>
<dbReference type="SMART" id="SM00768">
    <property type="entry name" value="X8"/>
    <property type="match status" value="1"/>
</dbReference>
<dbReference type="FunFam" id="3.20.20.80:FF:000008">
    <property type="entry name" value="Glucan endo-1,3-beta-glucosidase 5"/>
    <property type="match status" value="1"/>
</dbReference>
<feature type="signal peptide" evidence="16">
    <location>
        <begin position="1"/>
        <end position="25"/>
    </location>
</feature>
<dbReference type="Gene3D" id="3.20.20.80">
    <property type="entry name" value="Glycosidases"/>
    <property type="match status" value="1"/>
</dbReference>
<comment type="caution">
    <text evidence="18">The sequence shown here is derived from an EMBL/GenBank/DDBJ whole genome shotgun (WGS) entry which is preliminary data.</text>
</comment>
<dbReference type="EC" id="3.2.1.39" evidence="4"/>
<keyword evidence="19" id="KW-1185">Reference proteome</keyword>
<dbReference type="FunFam" id="1.20.58.1040:FF:000002">
    <property type="entry name" value="Glucan endo-1,3-beta-glucosidase 8"/>
    <property type="match status" value="1"/>
</dbReference>
<name>A0A200PYR1_MACCD</name>
<evidence type="ECO:0000256" key="7">
    <source>
        <dbReference type="ARBA" id="ARBA00022729"/>
    </source>
</evidence>
<evidence type="ECO:0000256" key="14">
    <source>
        <dbReference type="ARBA" id="ARBA00023295"/>
    </source>
</evidence>
<evidence type="ECO:0000256" key="2">
    <source>
        <dbReference type="ARBA" id="ARBA00004609"/>
    </source>
</evidence>
<dbReference type="GO" id="GO:0098552">
    <property type="term" value="C:side of membrane"/>
    <property type="evidence" value="ECO:0007669"/>
    <property type="project" value="UniProtKB-KW"/>
</dbReference>
<keyword evidence="6" id="KW-0336">GPI-anchor</keyword>
<dbReference type="InterPro" id="IPR012946">
    <property type="entry name" value="X8"/>
</dbReference>
<dbReference type="InterPro" id="IPR044965">
    <property type="entry name" value="Glyco_hydro_17_plant"/>
</dbReference>
<keyword evidence="13" id="KW-0449">Lipoprotein</keyword>
<dbReference type="PANTHER" id="PTHR32227">
    <property type="entry name" value="GLUCAN ENDO-1,3-BETA-GLUCOSIDASE BG1-RELATED-RELATED"/>
    <property type="match status" value="1"/>
</dbReference>
<keyword evidence="10" id="KW-0472">Membrane</keyword>
<evidence type="ECO:0000256" key="8">
    <source>
        <dbReference type="ARBA" id="ARBA00022801"/>
    </source>
</evidence>
<comment type="subcellular location">
    <subcellularLocation>
        <location evidence="2">Cell membrane</location>
        <topology evidence="2">Lipid-anchor</topology>
        <topology evidence="2">GPI-anchor</topology>
    </subcellularLocation>
</comment>
<evidence type="ECO:0000256" key="16">
    <source>
        <dbReference type="SAM" id="SignalP"/>
    </source>
</evidence>
<keyword evidence="8 18" id="KW-0378">Hydrolase</keyword>
<dbReference type="AlphaFoldDB" id="A0A200PYR1"/>
<evidence type="ECO:0000313" key="19">
    <source>
        <dbReference type="Proteomes" id="UP000195402"/>
    </source>
</evidence>
<evidence type="ECO:0000256" key="3">
    <source>
        <dbReference type="ARBA" id="ARBA00008773"/>
    </source>
</evidence>
<comment type="similarity">
    <text evidence="3 15">Belongs to the glycosyl hydrolase 17 family.</text>
</comment>
<dbReference type="OMA" id="ASRNGCL"/>
<evidence type="ECO:0000313" key="18">
    <source>
        <dbReference type="EMBL" id="OVA03316.1"/>
    </source>
</evidence>
<evidence type="ECO:0000256" key="12">
    <source>
        <dbReference type="ARBA" id="ARBA00023180"/>
    </source>
</evidence>
<dbReference type="GO" id="GO:0005975">
    <property type="term" value="P:carbohydrate metabolic process"/>
    <property type="evidence" value="ECO:0007669"/>
    <property type="project" value="InterPro"/>
</dbReference>
<dbReference type="Proteomes" id="UP000195402">
    <property type="component" value="Unassembled WGS sequence"/>
</dbReference>
<organism evidence="18 19">
    <name type="scientific">Macleaya cordata</name>
    <name type="common">Five-seeded plume-poppy</name>
    <name type="synonym">Bocconia cordata</name>
    <dbReference type="NCBI Taxonomy" id="56857"/>
    <lineage>
        <taxon>Eukaryota</taxon>
        <taxon>Viridiplantae</taxon>
        <taxon>Streptophyta</taxon>
        <taxon>Embryophyta</taxon>
        <taxon>Tracheophyta</taxon>
        <taxon>Spermatophyta</taxon>
        <taxon>Magnoliopsida</taxon>
        <taxon>Ranunculales</taxon>
        <taxon>Papaveraceae</taxon>
        <taxon>Papaveroideae</taxon>
        <taxon>Macleaya</taxon>
    </lineage>
</organism>
<keyword evidence="11" id="KW-1015">Disulfide bond</keyword>
<dbReference type="Gene3D" id="1.20.58.1040">
    <property type="match status" value="1"/>
</dbReference>
<evidence type="ECO:0000259" key="17">
    <source>
        <dbReference type="SMART" id="SM00768"/>
    </source>
</evidence>
<dbReference type="STRING" id="56857.A0A200PYR1"/>
<dbReference type="GO" id="GO:0005886">
    <property type="term" value="C:plasma membrane"/>
    <property type="evidence" value="ECO:0007669"/>
    <property type="project" value="UniProtKB-SubCell"/>
</dbReference>
<dbReference type="SUPFAM" id="SSF51445">
    <property type="entry name" value="(Trans)glycosidases"/>
    <property type="match status" value="1"/>
</dbReference>
<proteinExistence type="inferred from homology"/>
<sequence>MARALTPPIWWIFICMCNFWFRSNAAEVVSVGVNWETNSASHQLLPHTVVQMIKDNGFQKVKLFDSDSWKVSALAGSGIEVMISIPNRKLDFFSGRFHHAKHWVNKNVTKHMSDGVNIKYVAVGNEPFHRSYYGSYKKTIFPALQNIQKALDEAGLGDKIKATIPISENAIVSSNGNSSGGEFREDISDLMHQIIKFLDANKSPFVVNIYPFISLYQNQNQNQNFPLDFAFFDGQSNVTDDDINGTVRYTNVFDAKFDTLVWALKKAGVPDLKIIVGELGWPTDGDRNANPQLATRFYNGLVKKLANNTGTPLRHGPLEVYLFSLIDEDQKSVDRGPFERHWGIFRYDGVPKFPMDLTGQGDDEKYLVGAKGVRYLPLQWCVFKTEMSNKLNMSLVPDEMNYACTMGDCTSLVYGSSCDKLDLYGNISYAFNMFFQMQDQIAQACDFQGMAKLTKENASQGNCLFPVQIMNAGMRIESMTITCMVLLSLIVFALL</sequence>
<comment type="catalytic activity">
    <reaction evidence="1">
        <text>Hydrolysis of (1-&gt;3)-beta-D-glucosidic linkages in (1-&gt;3)-beta-D-glucans.</text>
        <dbReference type="EC" id="3.2.1.39"/>
    </reaction>
</comment>
<feature type="domain" description="X8" evidence="17">
    <location>
        <begin position="379"/>
        <end position="465"/>
    </location>
</feature>
<dbReference type="Pfam" id="PF07983">
    <property type="entry name" value="X8"/>
    <property type="match status" value="1"/>
</dbReference>
<keyword evidence="12" id="KW-0325">Glycoprotein</keyword>
<dbReference type="OrthoDB" id="408788at2759"/>